<dbReference type="EMBL" id="LR746273">
    <property type="protein sequence ID" value="CAA7403773.1"/>
    <property type="molecule type" value="Genomic_DNA"/>
</dbReference>
<sequence length="28" mass="3568">MNKMNDLIIILHPWMLIVRMMMYIIYRN</sequence>
<evidence type="ECO:0000256" key="1">
    <source>
        <dbReference type="SAM" id="Phobius"/>
    </source>
</evidence>
<reference evidence="2" key="1">
    <citation type="submission" date="2020-02" db="EMBL/GenBank/DDBJ databases">
        <authorList>
            <person name="Scholz U."/>
            <person name="Mascher M."/>
            <person name="Fiebig A."/>
        </authorList>
    </citation>
    <scope>NUCLEOTIDE SEQUENCE</scope>
</reference>
<proteinExistence type="predicted"/>
<name>A0A7I8L185_SPIIN</name>
<dbReference type="AlphaFoldDB" id="A0A7I8L185"/>
<accession>A0A7I8L185</accession>
<keyword evidence="1" id="KW-1133">Transmembrane helix</keyword>
<gene>
    <name evidence="2" type="ORF">SI8410_10014451</name>
</gene>
<protein>
    <submittedName>
        <fullName evidence="2">Uncharacterized protein</fullName>
    </submittedName>
</protein>
<evidence type="ECO:0000313" key="3">
    <source>
        <dbReference type="Proteomes" id="UP000663760"/>
    </source>
</evidence>
<evidence type="ECO:0000313" key="2">
    <source>
        <dbReference type="EMBL" id="CAA7403773.1"/>
    </source>
</evidence>
<keyword evidence="3" id="KW-1185">Reference proteome</keyword>
<keyword evidence="1" id="KW-0472">Membrane</keyword>
<keyword evidence="1" id="KW-0812">Transmembrane</keyword>
<organism evidence="2 3">
    <name type="scientific">Spirodela intermedia</name>
    <name type="common">Intermediate duckweed</name>
    <dbReference type="NCBI Taxonomy" id="51605"/>
    <lineage>
        <taxon>Eukaryota</taxon>
        <taxon>Viridiplantae</taxon>
        <taxon>Streptophyta</taxon>
        <taxon>Embryophyta</taxon>
        <taxon>Tracheophyta</taxon>
        <taxon>Spermatophyta</taxon>
        <taxon>Magnoliopsida</taxon>
        <taxon>Liliopsida</taxon>
        <taxon>Araceae</taxon>
        <taxon>Lemnoideae</taxon>
        <taxon>Spirodela</taxon>
    </lineage>
</organism>
<dbReference type="Proteomes" id="UP000663760">
    <property type="component" value="Chromosome 10"/>
</dbReference>
<feature type="transmembrane region" description="Helical" evidence="1">
    <location>
        <begin position="7"/>
        <end position="26"/>
    </location>
</feature>